<organism evidence="7 8">
    <name type="scientific">Lysinibacillus agricola</name>
    <dbReference type="NCBI Taxonomy" id="2590012"/>
    <lineage>
        <taxon>Bacteria</taxon>
        <taxon>Bacillati</taxon>
        <taxon>Bacillota</taxon>
        <taxon>Bacilli</taxon>
        <taxon>Bacillales</taxon>
        <taxon>Bacillaceae</taxon>
        <taxon>Lysinibacillus</taxon>
    </lineage>
</organism>
<comment type="similarity">
    <text evidence="1 6">Belongs to the peptidase S1B family.</text>
</comment>
<evidence type="ECO:0000256" key="6">
    <source>
        <dbReference type="RuleBase" id="RU004296"/>
    </source>
</evidence>
<protein>
    <recommendedName>
        <fullName evidence="6">Serine protease</fullName>
        <ecNumber evidence="6">3.4.21.-</ecNumber>
    </recommendedName>
</protein>
<sequence length="340" mass="37022">MKKITLKFFFMFIFLLVPMNVFAEDQLGSFTFDSSESSHPYDMVNSKGEIIKYEDFRKSNLQLISETPSFQGTGKITPVEIDNLILQSKSFIDVTPSPVIIEDNLSKNTNEITPYIVIGEDGRTIVEDTEIAPFSSISYIELNWADGTSGTCTGTLIGRNRVLTNAHCVIDAGTQRGISSATVYPGVSNSMGWFGSYNVRDYFVPSNWISTGSTSEDFAVLVLDASNNRHAGDVAGFLGIRQVNNLLNQNVGIFGYPGDLIRAGGVISQFGMRGNVTREDTSLAFYTIDTAPGQSGSALLNANNQVVGVHRGSYIVNGNTMNGGPKMNSNMFNFVSQALQ</sequence>
<dbReference type="PANTHER" id="PTHR15462">
    <property type="entry name" value="SERINE PROTEASE"/>
    <property type="match status" value="1"/>
</dbReference>
<keyword evidence="3 6" id="KW-0732">Signal</keyword>
<gene>
    <name evidence="7" type="ORF">FJQ98_02325</name>
</gene>
<evidence type="ECO:0000313" key="7">
    <source>
        <dbReference type="EMBL" id="QQP12942.1"/>
    </source>
</evidence>
<dbReference type="RefSeq" id="WP_053594580.1">
    <property type="nucleotide sequence ID" value="NZ_CP067341.1"/>
</dbReference>
<evidence type="ECO:0000256" key="4">
    <source>
        <dbReference type="ARBA" id="ARBA00022801"/>
    </source>
</evidence>
<dbReference type="InterPro" id="IPR043504">
    <property type="entry name" value="Peptidase_S1_PA_chymotrypsin"/>
</dbReference>
<dbReference type="Proteomes" id="UP000596049">
    <property type="component" value="Chromosome"/>
</dbReference>
<proteinExistence type="inferred from homology"/>
<dbReference type="InterPro" id="IPR008256">
    <property type="entry name" value="Peptidase_S1B"/>
</dbReference>
<keyword evidence="4 6" id="KW-0378">Hydrolase</keyword>
<dbReference type="PRINTS" id="PR00839">
    <property type="entry name" value="V8PROTEASE"/>
</dbReference>
<evidence type="ECO:0000256" key="1">
    <source>
        <dbReference type="ARBA" id="ARBA00008764"/>
    </source>
</evidence>
<keyword evidence="8" id="KW-1185">Reference proteome</keyword>
<dbReference type="SUPFAM" id="SSF50494">
    <property type="entry name" value="Trypsin-like serine proteases"/>
    <property type="match status" value="1"/>
</dbReference>
<evidence type="ECO:0000256" key="3">
    <source>
        <dbReference type="ARBA" id="ARBA00022729"/>
    </source>
</evidence>
<dbReference type="PRINTS" id="PR01774">
    <property type="entry name" value="EXFOLTOXIN"/>
</dbReference>
<reference evidence="7 8" key="1">
    <citation type="submission" date="2020-01" db="EMBL/GenBank/DDBJ databases">
        <authorList>
            <person name="Liu G."/>
            <person name="Liu B."/>
        </authorList>
    </citation>
    <scope>NUCLEOTIDE SEQUENCE [LARGE SCALE GENOMIC DNA]</scope>
    <source>
        <strain evidence="7 8">FJAT-51161</strain>
    </source>
</reference>
<dbReference type="Pfam" id="PF13365">
    <property type="entry name" value="Trypsin_2"/>
    <property type="match status" value="1"/>
</dbReference>
<dbReference type="PANTHER" id="PTHR15462:SF8">
    <property type="entry name" value="SERINE PROTEASE"/>
    <property type="match status" value="1"/>
</dbReference>
<evidence type="ECO:0000313" key="8">
    <source>
        <dbReference type="Proteomes" id="UP000596049"/>
    </source>
</evidence>
<dbReference type="InterPro" id="IPR008353">
    <property type="entry name" value="Peptidase_S1B_tx"/>
</dbReference>
<keyword evidence="5 6" id="KW-0720">Serine protease</keyword>
<name>A0ABX7ASL9_9BACI</name>
<accession>A0ABX7ASL9</accession>
<keyword evidence="2 6" id="KW-0645">Protease</keyword>
<dbReference type="EMBL" id="CP067341">
    <property type="protein sequence ID" value="QQP12942.1"/>
    <property type="molecule type" value="Genomic_DNA"/>
</dbReference>
<evidence type="ECO:0000256" key="5">
    <source>
        <dbReference type="ARBA" id="ARBA00022825"/>
    </source>
</evidence>
<dbReference type="InterPro" id="IPR009003">
    <property type="entry name" value="Peptidase_S1_PA"/>
</dbReference>
<dbReference type="InterPro" id="IPR050966">
    <property type="entry name" value="Glutamyl_endopeptidase"/>
</dbReference>
<evidence type="ECO:0000256" key="2">
    <source>
        <dbReference type="ARBA" id="ARBA00022670"/>
    </source>
</evidence>
<dbReference type="EC" id="3.4.21.-" evidence="6"/>
<feature type="signal peptide" evidence="6">
    <location>
        <begin position="1"/>
        <end position="23"/>
    </location>
</feature>
<feature type="chain" id="PRO_5045002262" description="Serine protease" evidence="6">
    <location>
        <begin position="24"/>
        <end position="340"/>
    </location>
</feature>
<dbReference type="Gene3D" id="2.40.10.10">
    <property type="entry name" value="Trypsin-like serine proteases"/>
    <property type="match status" value="2"/>
</dbReference>